<dbReference type="OrthoDB" id="425534at2759"/>
<dbReference type="AlphaFoldDB" id="A0A0J9V681"/>
<proteinExistence type="inferred from homology"/>
<evidence type="ECO:0000256" key="3">
    <source>
        <dbReference type="SAM" id="SignalP"/>
    </source>
</evidence>
<dbReference type="KEGG" id="fox:FOXG_06476"/>
<evidence type="ECO:0000313" key="6">
    <source>
        <dbReference type="EMBL" id="KNB04340.1"/>
    </source>
</evidence>
<dbReference type="EMBL" id="DS231702">
    <property type="protein sequence ID" value="KNB04340.1"/>
    <property type="molecule type" value="Genomic_DNA"/>
</dbReference>
<dbReference type="RefSeq" id="XP_018244718.1">
    <property type="nucleotide sequence ID" value="XM_018385937.1"/>
</dbReference>
<feature type="domain" description="AB hydrolase-1" evidence="4">
    <location>
        <begin position="89"/>
        <end position="270"/>
    </location>
</feature>
<dbReference type="Proteomes" id="UP000009097">
    <property type="component" value="Unassembled WGS sequence"/>
</dbReference>
<organism evidence="8 10">
    <name type="scientific">Fusarium oxysporum f. sp. lycopersici (strain 4287 / CBS 123668 / FGSC 9935 / NRRL 34936)</name>
    <name type="common">Fusarium vascular wilt of tomato</name>
    <dbReference type="NCBI Taxonomy" id="426428"/>
    <lineage>
        <taxon>Eukaryota</taxon>
        <taxon>Fungi</taxon>
        <taxon>Dikarya</taxon>
        <taxon>Ascomycota</taxon>
        <taxon>Pezizomycotina</taxon>
        <taxon>Sordariomycetes</taxon>
        <taxon>Hypocreomycetidae</taxon>
        <taxon>Hypocreales</taxon>
        <taxon>Nectriaceae</taxon>
        <taxon>Fusarium</taxon>
        <taxon>Fusarium oxysporum species complex</taxon>
    </lineage>
</organism>
<dbReference type="Gene3D" id="3.40.50.1820">
    <property type="entry name" value="alpha/beta hydrolase"/>
    <property type="match status" value="1"/>
</dbReference>
<dbReference type="InterPro" id="IPR051601">
    <property type="entry name" value="Serine_prot/Carboxylest_S33"/>
</dbReference>
<dbReference type="GeneID" id="28948362"/>
<dbReference type="RefSeq" id="XP_018257017.1">
    <property type="nucleotide sequence ID" value="XM_018396404.1"/>
</dbReference>
<dbReference type="KEGG" id="fox:FOXG_16371"/>
<dbReference type="KEGG" id="fox:FOXG_06785"/>
<dbReference type="EMBL" id="DS231704">
    <property type="protein sequence ID" value="KNB06673.1"/>
    <property type="molecule type" value="Genomic_DNA"/>
</dbReference>
<dbReference type="EMBL" id="DS231702">
    <property type="protein sequence ID" value="KNB04747.1"/>
    <property type="molecule type" value="Genomic_DNA"/>
</dbReference>
<gene>
    <name evidence="6" type="ORF">FOXG_06476</name>
    <name evidence="7" type="ORF">FOXG_06785</name>
    <name evidence="8" type="ORF">FOXG_07346</name>
    <name evidence="9" type="ORF">FOXG_16371</name>
</gene>
<evidence type="ECO:0000313" key="7">
    <source>
        <dbReference type="EMBL" id="KNB04747.1"/>
    </source>
</evidence>
<evidence type="ECO:0000259" key="4">
    <source>
        <dbReference type="Pfam" id="PF00561"/>
    </source>
</evidence>
<evidence type="ECO:0000313" key="8">
    <source>
        <dbReference type="EMBL" id="KNB06673.1"/>
    </source>
</evidence>
<dbReference type="GeneID" id="28957256"/>
<name>A0A0J9V681_FUSO4</name>
<keyword evidence="2" id="KW-0378">Hydrolase</keyword>
<dbReference type="VEuPathDB" id="FungiDB:FOXG_07346"/>
<dbReference type="VEuPathDB" id="FungiDB:FOXG_16371"/>
<dbReference type="GeneID" id="28948600"/>
<dbReference type="SUPFAM" id="SSF53474">
    <property type="entry name" value="alpha/beta-Hydrolases"/>
    <property type="match status" value="1"/>
</dbReference>
<feature type="signal peptide" evidence="3">
    <location>
        <begin position="1"/>
        <end position="18"/>
    </location>
</feature>
<reference evidence="8" key="1">
    <citation type="submission" date="2007-04" db="EMBL/GenBank/DDBJ databases">
        <authorList>
            <consortium name="The Broad Institute Genome Sequencing Platform"/>
            <person name="Birren B."/>
            <person name="Lander E."/>
            <person name="Galagan J."/>
            <person name="Nusbaum C."/>
            <person name="Devon K."/>
            <person name="Ma L.-J."/>
            <person name="Jaffe D."/>
            <person name="Butler J."/>
            <person name="Alvarez P."/>
            <person name="Gnerre S."/>
            <person name="Grabherr M."/>
            <person name="Kleber M."/>
            <person name="Mauceli E."/>
            <person name="Brockman W."/>
            <person name="MacCallum I.A."/>
            <person name="Young S."/>
            <person name="LaButti K."/>
            <person name="DeCaprio D."/>
            <person name="Crawford M."/>
            <person name="Koehrsen M."/>
            <person name="Engels R."/>
            <person name="Montgomery P."/>
            <person name="Pearson M."/>
            <person name="Howarth C."/>
            <person name="Larson L."/>
            <person name="White J."/>
            <person name="O'Leary S."/>
            <person name="Kodira C."/>
            <person name="Zeng Q."/>
            <person name="Yandava C."/>
            <person name="Alvarado L."/>
            <person name="Kistler C."/>
            <person name="Shim W.-B."/>
            <person name="Kang S."/>
            <person name="Woloshuk C."/>
        </authorList>
    </citation>
    <scope>NUCLEOTIDE SEQUENCE</scope>
    <source>
        <strain evidence="8">4287</strain>
    </source>
</reference>
<dbReference type="InterPro" id="IPR029058">
    <property type="entry name" value="AB_hydrolase_fold"/>
</dbReference>
<accession>A0A0J9V681</accession>
<dbReference type="RefSeq" id="XP_018242385.1">
    <property type="nucleotide sequence ID" value="XM_018385166.1"/>
</dbReference>
<comment type="similarity">
    <text evidence="1">Belongs to the peptidase S33 family.</text>
</comment>
<dbReference type="PANTHER" id="PTHR43248:SF25">
    <property type="entry name" value="AB HYDROLASE-1 DOMAIN-CONTAINING PROTEIN-RELATED"/>
    <property type="match status" value="1"/>
</dbReference>
<dbReference type="Pfam" id="PF08386">
    <property type="entry name" value="Abhydrolase_4"/>
    <property type="match status" value="1"/>
</dbReference>
<dbReference type="InterPro" id="IPR000073">
    <property type="entry name" value="AB_hydrolase_1"/>
</dbReference>
<protein>
    <submittedName>
        <fullName evidence="8">Uncharacterized protein</fullName>
    </submittedName>
</protein>
<dbReference type="EMBL" id="DS231729">
    <property type="protein sequence ID" value="KNB18972.1"/>
    <property type="molecule type" value="Genomic_DNA"/>
</dbReference>
<reference evidence="8" key="2">
    <citation type="journal article" date="2010" name="Nature">
        <title>Comparative genomics reveals mobile pathogenicity chromosomes in Fusarium.</title>
        <authorList>
            <person name="Ma L.J."/>
            <person name="van der Does H.C."/>
            <person name="Borkovich K.A."/>
            <person name="Coleman J.J."/>
            <person name="Daboussi M.J."/>
            <person name="Di Pietro A."/>
            <person name="Dufresne M."/>
            <person name="Freitag M."/>
            <person name="Grabherr M."/>
            <person name="Henrissat B."/>
            <person name="Houterman P.M."/>
            <person name="Kang S."/>
            <person name="Shim W.B."/>
            <person name="Woloshuk C."/>
            <person name="Xie X."/>
            <person name="Xu J.R."/>
            <person name="Antoniw J."/>
            <person name="Baker S.E."/>
            <person name="Bluhm B.H."/>
            <person name="Breakspear A."/>
            <person name="Brown D.W."/>
            <person name="Butchko R.A."/>
            <person name="Chapman S."/>
            <person name="Coulson R."/>
            <person name="Coutinho P.M."/>
            <person name="Danchin E.G."/>
            <person name="Diener A."/>
            <person name="Gale L.R."/>
            <person name="Gardiner D.M."/>
            <person name="Goff S."/>
            <person name="Hammond-Kosack K.E."/>
            <person name="Hilburn K."/>
            <person name="Hua-Van A."/>
            <person name="Jonkers W."/>
            <person name="Kazan K."/>
            <person name="Kodira C.D."/>
            <person name="Koehrsen M."/>
            <person name="Kumar L."/>
            <person name="Lee Y.H."/>
            <person name="Li L."/>
            <person name="Manners J.M."/>
            <person name="Miranda-Saavedra D."/>
            <person name="Mukherjee M."/>
            <person name="Park G."/>
            <person name="Park J."/>
            <person name="Park S.Y."/>
            <person name="Proctor R.H."/>
            <person name="Regev A."/>
            <person name="Ruiz-Roldan M.C."/>
            <person name="Sain D."/>
            <person name="Sakthikumar S."/>
            <person name="Sykes S."/>
            <person name="Schwartz D.C."/>
            <person name="Turgeon B.G."/>
            <person name="Wapinski I."/>
            <person name="Yoder O."/>
            <person name="Young S."/>
            <person name="Zeng Q."/>
            <person name="Zhou S."/>
            <person name="Galagan J."/>
            <person name="Cuomo C.A."/>
            <person name="Kistler H.C."/>
            <person name="Rep M."/>
        </authorList>
    </citation>
    <scope>NUCLEOTIDE SEQUENCE [LARGE SCALE GENOMIC DNA]</scope>
    <source>
        <strain evidence="8">4287</strain>
    </source>
</reference>
<dbReference type="GeneID" id="28949045"/>
<evidence type="ECO:0000256" key="1">
    <source>
        <dbReference type="ARBA" id="ARBA00010088"/>
    </source>
</evidence>
<dbReference type="Pfam" id="PF00561">
    <property type="entry name" value="Abhydrolase_1"/>
    <property type="match status" value="1"/>
</dbReference>
<evidence type="ECO:0000256" key="2">
    <source>
        <dbReference type="ARBA" id="ARBA00022801"/>
    </source>
</evidence>
<feature type="chain" id="PRO_5010621128" evidence="3">
    <location>
        <begin position="19"/>
        <end position="567"/>
    </location>
</feature>
<evidence type="ECO:0000313" key="9">
    <source>
        <dbReference type="EMBL" id="KNB18972.1"/>
    </source>
</evidence>
<dbReference type="GO" id="GO:0016787">
    <property type="term" value="F:hydrolase activity"/>
    <property type="evidence" value="ECO:0007669"/>
    <property type="project" value="UniProtKB-KW"/>
</dbReference>
<dbReference type="PANTHER" id="PTHR43248">
    <property type="entry name" value="2-SUCCINYL-6-HYDROXY-2,4-CYCLOHEXADIENE-1-CARBOXYLATE SYNTHASE"/>
    <property type="match status" value="1"/>
</dbReference>
<dbReference type="RefSeq" id="XP_018242792.1">
    <property type="nucleotide sequence ID" value="XM_018385437.1"/>
</dbReference>
<dbReference type="VEuPathDB" id="FungiDB:FOXG_06476"/>
<dbReference type="KEGG" id="fox:FOXG_07346"/>
<evidence type="ECO:0000259" key="5">
    <source>
        <dbReference type="Pfam" id="PF08386"/>
    </source>
</evidence>
<sequence>MLRLTAISFLLLIPLSLAIVLPRNDNVDGLDWKPCDLPFPKSRQEQIKEAIDCATIKVPLDYTNPKSGGEIDLQLIKVNATRQPARASVIFNPGGPGSSGIEEVAVLGPMYRDILGGSFNVIGFDARGTGRTIPFSCAVRNKTADSDSGSLSRRNPYSQLPNPQVDAYNILKHQTWHGAKEYFKGCYENHKDTGRFYGTTFVAKDLLAIVDALKEDGLLRFWGRSYSTILGQTFAAMFPERIGHLLLDSVVEPDGYYRGNWASATRDTESALFHFFEQCIDADVEVCPLANFTGTKTTAESLMSQLSDVLQKLKDDPIMVPKELQAPRVFWFSPGKWDLSLFIKSVIQANLYSPAKFLRLSSILGPVLVGNFSSLIGPEAIEIQAQAAKEAPEKQKEDGLPWNLGVDAFHAIACSDSKYRAEKPEDMYSLLQAQVAQGSFADSISGKFWPCAQWPFTAAETYGGSFDQINTKNPILLVNGKWDPVTPLSGAWDVSSRFGESRLLVHEGAGHGFQNGVSKCTNEVVQRYFEKDELPKLGMVCKADRNAFEQAVGDANAKVFRAMHGGE</sequence>
<feature type="domain" description="Peptidase S33 tripeptidyl aminopeptidase-like C-terminal" evidence="5">
    <location>
        <begin position="446"/>
        <end position="541"/>
    </location>
</feature>
<dbReference type="InterPro" id="IPR013595">
    <property type="entry name" value="Pept_S33_TAP-like_C"/>
</dbReference>
<keyword evidence="3" id="KW-0732">Signal</keyword>
<dbReference type="VEuPathDB" id="FungiDB:FOXG_06785"/>
<evidence type="ECO:0000313" key="10">
    <source>
        <dbReference type="Proteomes" id="UP000009097"/>
    </source>
</evidence>